<name>A0A4R5LRU6_9GAMM</name>
<reference evidence="6 7" key="1">
    <citation type="submission" date="2019-03" db="EMBL/GenBank/DDBJ databases">
        <title>Seongchinamella monodicae gen. nov., sp. nov., a novel member of the Gammaproteobacteria isolated from a tidal mudflat of beach.</title>
        <authorList>
            <person name="Yang H.G."/>
            <person name="Kang J.W."/>
            <person name="Lee S.D."/>
        </authorList>
    </citation>
    <scope>NUCLEOTIDE SEQUENCE [LARGE SCALE GENOMIC DNA]</scope>
    <source>
        <strain evidence="6 7">GH4-78</strain>
    </source>
</reference>
<dbReference type="Proteomes" id="UP000295554">
    <property type="component" value="Unassembled WGS sequence"/>
</dbReference>
<feature type="active site" description="Nucleophile" evidence="4">
    <location>
        <position position="78"/>
    </location>
</feature>
<dbReference type="PANTHER" id="PTHR47811:SF1">
    <property type="entry name" value="TRNA PSEUDOURIDINE SYNTHASE D"/>
    <property type="match status" value="1"/>
</dbReference>
<dbReference type="PANTHER" id="PTHR47811">
    <property type="entry name" value="TRNA PSEUDOURIDINE SYNTHASE D"/>
    <property type="match status" value="1"/>
</dbReference>
<comment type="caution">
    <text evidence="6">The sequence shown here is derived from an EMBL/GenBank/DDBJ whole genome shotgun (WGS) entry which is preliminary data.</text>
</comment>
<evidence type="ECO:0000313" key="7">
    <source>
        <dbReference type="Proteomes" id="UP000295554"/>
    </source>
</evidence>
<dbReference type="InterPro" id="IPR011760">
    <property type="entry name" value="PsdUridine_synth_TruD_insert"/>
</dbReference>
<protein>
    <recommendedName>
        <fullName evidence="4">tRNA pseudouridine synthase D</fullName>
        <ecNumber evidence="4">5.4.99.27</ecNumber>
    </recommendedName>
    <alternativeName>
        <fullName evidence="4">tRNA pseudouridine(13) synthase</fullName>
    </alternativeName>
    <alternativeName>
        <fullName evidence="4">tRNA pseudouridylate synthase D</fullName>
    </alternativeName>
    <alternativeName>
        <fullName evidence="4">tRNA-uridine isomerase D</fullName>
    </alternativeName>
</protein>
<dbReference type="InterPro" id="IPR020119">
    <property type="entry name" value="PsdUridine_synth_TruD_CS"/>
</dbReference>
<dbReference type="PROSITE" id="PS50984">
    <property type="entry name" value="TRUD"/>
    <property type="match status" value="1"/>
</dbReference>
<keyword evidence="7" id="KW-1185">Reference proteome</keyword>
<dbReference type="GO" id="GO:0031119">
    <property type="term" value="P:tRNA pseudouridine synthesis"/>
    <property type="evidence" value="ECO:0007669"/>
    <property type="project" value="UniProtKB-UniRule"/>
</dbReference>
<gene>
    <name evidence="4" type="primary">truD</name>
    <name evidence="6" type="ORF">E2F43_08660</name>
</gene>
<dbReference type="InterPro" id="IPR020103">
    <property type="entry name" value="PsdUridine_synth_cat_dom_sf"/>
</dbReference>
<dbReference type="InterPro" id="IPR043165">
    <property type="entry name" value="TruD_insert_sf"/>
</dbReference>
<dbReference type="Gene3D" id="3.30.2350.20">
    <property type="entry name" value="TruD, catalytic domain"/>
    <property type="match status" value="1"/>
</dbReference>
<evidence type="ECO:0000256" key="4">
    <source>
        <dbReference type="HAMAP-Rule" id="MF_01082"/>
    </source>
</evidence>
<keyword evidence="3 4" id="KW-0413">Isomerase</keyword>
<dbReference type="HAMAP" id="MF_01082">
    <property type="entry name" value="TruD"/>
    <property type="match status" value="1"/>
</dbReference>
<dbReference type="GO" id="GO:0160150">
    <property type="term" value="F:tRNA pseudouridine(13) synthase activity"/>
    <property type="evidence" value="ECO:0007669"/>
    <property type="project" value="UniProtKB-EC"/>
</dbReference>
<dbReference type="InterPro" id="IPR042214">
    <property type="entry name" value="TruD_catalytic"/>
</dbReference>
<dbReference type="SUPFAM" id="SSF55120">
    <property type="entry name" value="Pseudouridine synthase"/>
    <property type="match status" value="1"/>
</dbReference>
<dbReference type="InterPro" id="IPR001656">
    <property type="entry name" value="PsdUridine_synth_TruD"/>
</dbReference>
<evidence type="ECO:0000259" key="5">
    <source>
        <dbReference type="PROSITE" id="PS50984"/>
    </source>
</evidence>
<dbReference type="AlphaFoldDB" id="A0A4R5LRU6"/>
<dbReference type="EMBL" id="SMSE01000002">
    <property type="protein sequence ID" value="TDG13592.1"/>
    <property type="molecule type" value="Genomic_DNA"/>
</dbReference>
<evidence type="ECO:0000256" key="2">
    <source>
        <dbReference type="ARBA" id="ARBA00022694"/>
    </source>
</evidence>
<dbReference type="PROSITE" id="PS01268">
    <property type="entry name" value="UPF0024"/>
    <property type="match status" value="1"/>
</dbReference>
<organism evidence="6 7">
    <name type="scientific">Seongchinamella unica</name>
    <dbReference type="NCBI Taxonomy" id="2547392"/>
    <lineage>
        <taxon>Bacteria</taxon>
        <taxon>Pseudomonadati</taxon>
        <taxon>Pseudomonadota</taxon>
        <taxon>Gammaproteobacteria</taxon>
        <taxon>Cellvibrionales</taxon>
        <taxon>Halieaceae</taxon>
        <taxon>Seongchinamella</taxon>
    </lineage>
</organism>
<accession>A0A4R5LRU6</accession>
<evidence type="ECO:0000256" key="3">
    <source>
        <dbReference type="ARBA" id="ARBA00023235"/>
    </source>
</evidence>
<keyword evidence="2 4" id="KW-0819">tRNA processing</keyword>
<dbReference type="EC" id="5.4.99.27" evidence="4"/>
<dbReference type="GO" id="GO:0003723">
    <property type="term" value="F:RNA binding"/>
    <property type="evidence" value="ECO:0007669"/>
    <property type="project" value="InterPro"/>
</dbReference>
<dbReference type="Pfam" id="PF01142">
    <property type="entry name" value="TruD"/>
    <property type="match status" value="2"/>
</dbReference>
<comment type="catalytic activity">
    <reaction evidence="4">
        <text>uridine(13) in tRNA = pseudouridine(13) in tRNA</text>
        <dbReference type="Rhea" id="RHEA:42540"/>
        <dbReference type="Rhea" id="RHEA-COMP:10105"/>
        <dbReference type="Rhea" id="RHEA-COMP:10106"/>
        <dbReference type="ChEBI" id="CHEBI:65314"/>
        <dbReference type="ChEBI" id="CHEBI:65315"/>
        <dbReference type="EC" id="5.4.99.27"/>
    </reaction>
</comment>
<dbReference type="GO" id="GO:0005829">
    <property type="term" value="C:cytosol"/>
    <property type="evidence" value="ECO:0007669"/>
    <property type="project" value="TreeGrafter"/>
</dbReference>
<evidence type="ECO:0000256" key="1">
    <source>
        <dbReference type="ARBA" id="ARBA00007953"/>
    </source>
</evidence>
<comment type="similarity">
    <text evidence="1 4">Belongs to the pseudouridine synthase TruD family.</text>
</comment>
<comment type="function">
    <text evidence="4">Responsible for synthesis of pseudouridine from uracil-13 in transfer RNAs.</text>
</comment>
<feature type="domain" description="TRUD" evidence="5">
    <location>
        <begin position="155"/>
        <end position="306"/>
    </location>
</feature>
<dbReference type="OrthoDB" id="1550679at2"/>
<dbReference type="Gene3D" id="3.30.2340.10">
    <property type="entry name" value="TruD, insertion domain"/>
    <property type="match status" value="1"/>
</dbReference>
<dbReference type="InterPro" id="IPR050170">
    <property type="entry name" value="TruD_pseudoU_synthase"/>
</dbReference>
<evidence type="ECO:0000313" key="6">
    <source>
        <dbReference type="EMBL" id="TDG13592.1"/>
    </source>
</evidence>
<proteinExistence type="inferred from homology"/>
<dbReference type="RefSeq" id="WP_133211713.1">
    <property type="nucleotide sequence ID" value="NZ_SMSE01000002.1"/>
</dbReference>
<sequence length="340" mass="38005">MSDTRPCAFGGPVAEGRLRSVPEDFRVYEELGFEPDGEGEHVFLQLEKTGLNTNDLARRISSLSGIHPRDISFSGMKDRNAVTRQWFSVRMAGKAEPDWSELGGTGDVVVLQVHRHRRKLKRGVHKANRFRLALQALSGDRDAIEQRLQTIQSLGAPNYFGEQRFGHGGSNLVQALRWIDTGGRRLSRNKRSLYLSVLRAQLFNLQLADRVRSGDWNQVLAGDTCILAGTHSQFFCAEPDAEIASRCAAVDLHPALSLWGRGVETLVGEAQDRRLQAIGEYRNAADFLLDQGLELDWRASRLVPDDFCWQFCDDGSLQLEFRLGAGSFATALLAEFVRYA</sequence>